<dbReference type="InterPro" id="IPR050222">
    <property type="entry name" value="MATE_MdtK"/>
</dbReference>
<dbReference type="InterPro" id="IPR011322">
    <property type="entry name" value="N-reg_PII-like_a/b"/>
</dbReference>
<dbReference type="PANTHER" id="PTHR43298">
    <property type="entry name" value="MULTIDRUG RESISTANCE PROTEIN NORM-RELATED"/>
    <property type="match status" value="1"/>
</dbReference>
<keyword evidence="6" id="KW-0812">Transmembrane</keyword>
<evidence type="ECO:0000256" key="2">
    <source>
        <dbReference type="ARBA" id="ARBA00010199"/>
    </source>
</evidence>
<dbReference type="Pfam" id="PF06153">
    <property type="entry name" value="CdAMP_rec"/>
    <property type="match status" value="1"/>
</dbReference>
<organism evidence="7 8">
    <name type="scientific">Anaeromassilibacillus senegalensis</name>
    <dbReference type="NCBI Taxonomy" id="1673717"/>
    <lineage>
        <taxon>Bacteria</taxon>
        <taxon>Bacillati</taxon>
        <taxon>Bacillota</taxon>
        <taxon>Clostridia</taxon>
        <taxon>Eubacteriales</taxon>
        <taxon>Acutalibacteraceae</taxon>
        <taxon>Anaeromassilibacillus</taxon>
    </lineage>
</organism>
<dbReference type="InterPro" id="IPR002528">
    <property type="entry name" value="MATE_fam"/>
</dbReference>
<accession>A0ABS9MIK8</accession>
<feature type="transmembrane region" description="Helical" evidence="6">
    <location>
        <begin position="366"/>
        <end position="387"/>
    </location>
</feature>
<feature type="transmembrane region" description="Helical" evidence="6">
    <location>
        <begin position="112"/>
        <end position="133"/>
    </location>
</feature>
<dbReference type="InterPro" id="IPR015867">
    <property type="entry name" value="N-reg_PII/ATP_PRibTrfase_C"/>
</dbReference>
<dbReference type="Gene3D" id="3.30.70.120">
    <property type="match status" value="1"/>
</dbReference>
<keyword evidence="6" id="KW-1133">Transmembrane helix</keyword>
<evidence type="ECO:0000256" key="6">
    <source>
        <dbReference type="SAM" id="Phobius"/>
    </source>
</evidence>
<proteinExistence type="inferred from homology"/>
<feature type="transmembrane region" description="Helical" evidence="6">
    <location>
        <begin position="145"/>
        <end position="170"/>
    </location>
</feature>
<evidence type="ECO:0000313" key="7">
    <source>
        <dbReference type="EMBL" id="MCG4610658.1"/>
    </source>
</evidence>
<dbReference type="RefSeq" id="WP_237966695.1">
    <property type="nucleotide sequence ID" value="NZ_JAKNHQ010000007.1"/>
</dbReference>
<feature type="transmembrane region" description="Helical" evidence="6">
    <location>
        <begin position="463"/>
        <end position="485"/>
    </location>
</feature>
<evidence type="ECO:0000256" key="5">
    <source>
        <dbReference type="ARBA" id="ARBA00031636"/>
    </source>
</evidence>
<dbReference type="NCBIfam" id="TIGR00797">
    <property type="entry name" value="matE"/>
    <property type="match status" value="1"/>
</dbReference>
<dbReference type="InterPro" id="IPR010375">
    <property type="entry name" value="CdAMP_rec"/>
</dbReference>
<comment type="similarity">
    <text evidence="2">Belongs to the multi antimicrobial extrusion (MATE) (TC 2.A.66.1) family.</text>
</comment>
<dbReference type="SUPFAM" id="SSF54913">
    <property type="entry name" value="GlnB-like"/>
    <property type="match status" value="1"/>
</dbReference>
<protein>
    <recommendedName>
        <fullName evidence="3">Probable multidrug resistance protein NorM</fullName>
    </recommendedName>
    <alternativeName>
        <fullName evidence="5">Multidrug-efflux transporter</fullName>
    </alternativeName>
</protein>
<feature type="transmembrane region" description="Helical" evidence="6">
    <location>
        <begin position="220"/>
        <end position="243"/>
    </location>
</feature>
<keyword evidence="6" id="KW-0472">Membrane</keyword>
<gene>
    <name evidence="7" type="ORF">L0P57_06895</name>
</gene>
<keyword evidence="7" id="KW-0675">Receptor</keyword>
<comment type="function">
    <text evidence="1">Multidrug efflux pump.</text>
</comment>
<feature type="transmembrane region" description="Helical" evidence="6">
    <location>
        <begin position="249"/>
        <end position="271"/>
    </location>
</feature>
<dbReference type="EMBL" id="JAKNHQ010000007">
    <property type="protein sequence ID" value="MCG4610658.1"/>
    <property type="molecule type" value="Genomic_DNA"/>
</dbReference>
<keyword evidence="4" id="KW-0813">Transport</keyword>
<dbReference type="Pfam" id="PF01554">
    <property type="entry name" value="MatE"/>
    <property type="match status" value="2"/>
</dbReference>
<feature type="transmembrane region" description="Helical" evidence="6">
    <location>
        <begin position="436"/>
        <end position="457"/>
    </location>
</feature>
<evidence type="ECO:0000256" key="3">
    <source>
        <dbReference type="ARBA" id="ARBA00020268"/>
    </source>
</evidence>
<feature type="transmembrane region" description="Helical" evidence="6">
    <location>
        <begin position="190"/>
        <end position="208"/>
    </location>
</feature>
<feature type="transmembrane region" description="Helical" evidence="6">
    <location>
        <begin position="407"/>
        <end position="429"/>
    </location>
</feature>
<reference evidence="7 8" key="1">
    <citation type="submission" date="2022-01" db="EMBL/GenBank/DDBJ databases">
        <title>Collection of gut derived symbiotic bacterial strains cultured from healthy donors.</title>
        <authorList>
            <person name="Lin H."/>
            <person name="Kohout C."/>
            <person name="Waligurski E."/>
            <person name="Pamer E.G."/>
        </authorList>
    </citation>
    <scope>NUCLEOTIDE SEQUENCE [LARGE SCALE GENOMIC DNA]</scope>
    <source>
        <strain evidence="7 8">DFI.7.58</strain>
    </source>
</reference>
<dbReference type="PANTHER" id="PTHR43298:SF2">
    <property type="entry name" value="FMN_FAD EXPORTER YEEO-RELATED"/>
    <property type="match status" value="1"/>
</dbReference>
<feature type="transmembrane region" description="Helical" evidence="6">
    <location>
        <begin position="71"/>
        <end position="92"/>
    </location>
</feature>
<feature type="transmembrane region" description="Helical" evidence="6">
    <location>
        <begin position="334"/>
        <end position="354"/>
    </location>
</feature>
<evidence type="ECO:0000256" key="4">
    <source>
        <dbReference type="ARBA" id="ARBA00022448"/>
    </source>
</evidence>
<evidence type="ECO:0000256" key="1">
    <source>
        <dbReference type="ARBA" id="ARBA00003408"/>
    </source>
</evidence>
<dbReference type="Proteomes" id="UP001298681">
    <property type="component" value="Unassembled WGS sequence"/>
</dbReference>
<name>A0ABS9MIK8_9FIRM</name>
<keyword evidence="8" id="KW-1185">Reference proteome</keyword>
<comment type="caution">
    <text evidence="7">The sequence shown here is derived from an EMBL/GenBank/DDBJ whole genome shotgun (WGS) entry which is preliminary data.</text>
</comment>
<evidence type="ECO:0000313" key="8">
    <source>
        <dbReference type="Proteomes" id="UP001298681"/>
    </source>
</evidence>
<sequence>MKKSLCSLDKIKDGGYNRFAKSQIGRMKESYGGADCPISSGPGDSFAGGGISMSKVETEKNVFDTDRVGSVLLHIAPPVMLAQLIQSLYNIVDSFFVGQYSAEGLTALSILYPVQLIITAVAVGTGVGVNTLISRYDGQGKAKRALGTAGTGTMLAAISWLVFAVLSGLLMAPFVGISTQSSVVAQEARTYGYIVCIGSFGVFLESTWSKVHQARGNMRLPMVAQIAGALVNIVLDPILIFGLGPIPKMGIAGAAYATVAGQILAAVITFSACRKPPAWREMRFYTRRIYQLGYASILMQMLYTVYIIALNLILSGFSDDAVTVLGLYYKIQSFFFIPLSGLQTCIVPFLSYTFAKKAYPRCQKIIKYSVLLAAGLMLVGVACFELIPETLLRIFTSNEQVIQIGIPAFRIIGTSFVPAAFSLILPVFFQSIGAAVPSVILSLTRQIGCLIPLFWLFSRIGLAYTWIAFPVAECVTGTLGMALYIRCIKSWGSPQKQTVQSTGQGDVVMKMITAIVNRRDAADACSALTEAGYYFTRMASSGGFLSGGNTTLLIGTEERLVPQVMEILRLHCSRRTEAISSPIQLATPSVSYPAQVTVGGATVFISDVTAFEKI</sequence>
<feature type="transmembrane region" description="Helical" evidence="6">
    <location>
        <begin position="292"/>
        <end position="314"/>
    </location>
</feature>